<keyword evidence="1" id="KW-0805">Transcription regulation</keyword>
<dbReference type="InterPro" id="IPR050109">
    <property type="entry name" value="HTH-type_TetR-like_transc_reg"/>
</dbReference>
<organism evidence="6 7">
    <name type="scientific">Corynebacterium glyciniphilum AJ 3170</name>
    <dbReference type="NCBI Taxonomy" id="1404245"/>
    <lineage>
        <taxon>Bacteria</taxon>
        <taxon>Bacillati</taxon>
        <taxon>Actinomycetota</taxon>
        <taxon>Actinomycetes</taxon>
        <taxon>Mycobacteriales</taxon>
        <taxon>Corynebacteriaceae</taxon>
        <taxon>Corynebacterium</taxon>
    </lineage>
</organism>
<evidence type="ECO:0000313" key="6">
    <source>
        <dbReference type="EMBL" id="AHW65001.1"/>
    </source>
</evidence>
<dbReference type="OrthoDB" id="5242390at2"/>
<reference evidence="6 7" key="1">
    <citation type="journal article" date="2015" name="Int. J. Syst. Evol. Microbiol.">
        <title>Revisiting Corynebacterium glyciniphilum (ex Kubota et al., 1972) sp. nov., nom. rev., isolated from putrefied banana.</title>
        <authorList>
            <person name="Al-Dilaimi A."/>
            <person name="Bednarz H."/>
            <person name="Lomker A."/>
            <person name="Niehaus K."/>
            <person name="Kalinowski J."/>
            <person name="Ruckert C."/>
        </authorList>
    </citation>
    <scope>NUCLEOTIDE SEQUENCE [LARGE SCALE GENOMIC DNA]</scope>
    <source>
        <strain evidence="6">AJ 3170</strain>
    </source>
</reference>
<keyword evidence="7" id="KW-1185">Reference proteome</keyword>
<protein>
    <submittedName>
        <fullName evidence="6">Putative transcriptional regulator, TetR-family</fullName>
    </submittedName>
</protein>
<dbReference type="PRINTS" id="PR00455">
    <property type="entry name" value="HTHTETR"/>
</dbReference>
<feature type="DNA-binding region" description="H-T-H motif" evidence="4">
    <location>
        <begin position="33"/>
        <end position="52"/>
    </location>
</feature>
<gene>
    <name evidence="6" type="ORF">CGLY_12805</name>
</gene>
<evidence type="ECO:0000256" key="4">
    <source>
        <dbReference type="PROSITE-ProRule" id="PRU00335"/>
    </source>
</evidence>
<dbReference type="SUPFAM" id="SSF46689">
    <property type="entry name" value="Homeodomain-like"/>
    <property type="match status" value="1"/>
</dbReference>
<proteinExistence type="predicted"/>
<evidence type="ECO:0000256" key="3">
    <source>
        <dbReference type="ARBA" id="ARBA00023163"/>
    </source>
</evidence>
<dbReference type="Gene3D" id="1.10.357.10">
    <property type="entry name" value="Tetracycline Repressor, domain 2"/>
    <property type="match status" value="1"/>
</dbReference>
<evidence type="ECO:0000313" key="7">
    <source>
        <dbReference type="Proteomes" id="UP000023703"/>
    </source>
</evidence>
<dbReference type="eggNOG" id="COG1309">
    <property type="taxonomic scope" value="Bacteria"/>
</dbReference>
<dbReference type="InterPro" id="IPR009057">
    <property type="entry name" value="Homeodomain-like_sf"/>
</dbReference>
<evidence type="ECO:0000256" key="1">
    <source>
        <dbReference type="ARBA" id="ARBA00023015"/>
    </source>
</evidence>
<feature type="domain" description="HTH tetR-type" evidence="5">
    <location>
        <begin position="10"/>
        <end position="70"/>
    </location>
</feature>
<dbReference type="GO" id="GO:0003700">
    <property type="term" value="F:DNA-binding transcription factor activity"/>
    <property type="evidence" value="ECO:0007669"/>
    <property type="project" value="TreeGrafter"/>
</dbReference>
<dbReference type="PANTHER" id="PTHR30055:SF234">
    <property type="entry name" value="HTH-TYPE TRANSCRIPTIONAL REGULATOR BETI"/>
    <property type="match status" value="1"/>
</dbReference>
<dbReference type="HOGENOM" id="CLU_069356_15_12_11"/>
<dbReference type="InterPro" id="IPR001647">
    <property type="entry name" value="HTH_TetR"/>
</dbReference>
<dbReference type="Pfam" id="PF00440">
    <property type="entry name" value="TetR_N"/>
    <property type="match status" value="1"/>
</dbReference>
<name>X5EEF1_9CORY</name>
<dbReference type="InterPro" id="IPR023772">
    <property type="entry name" value="DNA-bd_HTH_TetR-type_CS"/>
</dbReference>
<dbReference type="EMBL" id="CP006842">
    <property type="protein sequence ID" value="AHW65001.1"/>
    <property type="molecule type" value="Genomic_DNA"/>
</dbReference>
<keyword evidence="3" id="KW-0804">Transcription</keyword>
<evidence type="ECO:0000259" key="5">
    <source>
        <dbReference type="PROSITE" id="PS50977"/>
    </source>
</evidence>
<accession>X5EEF1</accession>
<dbReference type="Proteomes" id="UP000023703">
    <property type="component" value="Chromosome"/>
</dbReference>
<dbReference type="AlphaFoldDB" id="X5EEF1"/>
<evidence type="ECO:0000256" key="2">
    <source>
        <dbReference type="ARBA" id="ARBA00023125"/>
    </source>
</evidence>
<dbReference type="PANTHER" id="PTHR30055">
    <property type="entry name" value="HTH-TYPE TRANSCRIPTIONAL REGULATOR RUTR"/>
    <property type="match status" value="1"/>
</dbReference>
<sequence>MPRISPERRQARREQIARAAVEQFAARGIHSTSMANIIDASGLSAGALYTHFTGKDEIITYVARTTVSGIFTGFSELLHRSPPPSPGALMERITERIDSADVPVGFIVQVWSEAVTNPTVRDAANEVYGEAFGFLHQYSRSWLSTAGGLDGQQADAQAPRQARLFISLIYAHILQSSMLDSYETPTFLDDVAGLFPSG</sequence>
<dbReference type="GO" id="GO:0000976">
    <property type="term" value="F:transcription cis-regulatory region binding"/>
    <property type="evidence" value="ECO:0007669"/>
    <property type="project" value="TreeGrafter"/>
</dbReference>
<keyword evidence="2 4" id="KW-0238">DNA-binding</keyword>
<dbReference type="KEGG" id="cgy:CGLY_12805"/>
<dbReference type="PROSITE" id="PS50977">
    <property type="entry name" value="HTH_TETR_2"/>
    <property type="match status" value="1"/>
</dbReference>
<dbReference type="PROSITE" id="PS01081">
    <property type="entry name" value="HTH_TETR_1"/>
    <property type="match status" value="1"/>
</dbReference>